<dbReference type="Proteomes" id="UP000074382">
    <property type="component" value="Unassembled WGS sequence"/>
</dbReference>
<comment type="caution">
    <text evidence="7">The sequence shown here is derived from an EMBL/GenBank/DDBJ whole genome shotgun (WGS) entry which is preliminary data.</text>
</comment>
<evidence type="ECO:0000256" key="2">
    <source>
        <dbReference type="ARBA" id="ARBA00022692"/>
    </source>
</evidence>
<feature type="region of interest" description="Disordered" evidence="5">
    <location>
        <begin position="280"/>
        <end position="302"/>
    </location>
</feature>
<evidence type="ECO:0000256" key="5">
    <source>
        <dbReference type="SAM" id="MobiDB-lite"/>
    </source>
</evidence>
<evidence type="ECO:0000256" key="4">
    <source>
        <dbReference type="ARBA" id="ARBA00023136"/>
    </source>
</evidence>
<gene>
    <name evidence="7" type="ORF">AC529_18325</name>
</gene>
<dbReference type="NCBIfam" id="NF038012">
    <property type="entry name" value="DMT_1"/>
    <property type="match status" value="1"/>
</dbReference>
<accession>A0A147KDC2</accession>
<evidence type="ECO:0000313" key="7">
    <source>
        <dbReference type="EMBL" id="KUP95292.1"/>
    </source>
</evidence>
<sequence length="302" mass="30381">MTWAVLLALAGAFCLALGSALQERDAIRAPGASVARIGFLWHLVRRPRWLAGSLAAAAGVCLHLAALSAAPLTIVQPLGVSGLLFAIVLSALFTRRRVRLGQLLAGLAVMAGLAGLVTLFPHSADSPVLPIPVALALTGCVTAVGAAGYLAAHWLPAGARAVLLAVLGGAALGTTSALARVVAARAAADPVSVLDWLTLLAVAVAVFGGLLQQNAYRTGHFAAAYATLLVVDPVVGAGIGVLVLGERVPTTPFDQVLAAGAALLAIAGTAVLARARNRNPEALRPASSPSTDLVHTTPGESS</sequence>
<feature type="compositionally biased region" description="Polar residues" evidence="5">
    <location>
        <begin position="287"/>
        <end position="302"/>
    </location>
</feature>
<dbReference type="PANTHER" id="PTHR40761">
    <property type="entry name" value="CONSERVED INTEGRAL MEMBRANE ALANINE VALINE AND LEUCINE RICH PROTEIN-RELATED"/>
    <property type="match status" value="1"/>
</dbReference>
<dbReference type="STRING" id="665004.AC529_18325"/>
<keyword evidence="3 6" id="KW-1133">Transmembrane helix</keyword>
<organism evidence="7 8">
    <name type="scientific">Thermobifida cellulosilytica TB100</name>
    <dbReference type="NCBI Taxonomy" id="665004"/>
    <lineage>
        <taxon>Bacteria</taxon>
        <taxon>Bacillati</taxon>
        <taxon>Actinomycetota</taxon>
        <taxon>Actinomycetes</taxon>
        <taxon>Streptosporangiales</taxon>
        <taxon>Nocardiopsidaceae</taxon>
        <taxon>Thermobifida</taxon>
    </lineage>
</organism>
<keyword evidence="2 6" id="KW-0812">Transmembrane</keyword>
<dbReference type="PANTHER" id="PTHR40761:SF1">
    <property type="entry name" value="CONSERVED INTEGRAL MEMBRANE ALANINE VALINE AND LEUCINE RICH PROTEIN-RELATED"/>
    <property type="match status" value="1"/>
</dbReference>
<feature type="transmembrane region" description="Helical" evidence="6">
    <location>
        <begin position="74"/>
        <end position="93"/>
    </location>
</feature>
<keyword evidence="4 6" id="KW-0472">Membrane</keyword>
<feature type="transmembrane region" description="Helical" evidence="6">
    <location>
        <begin position="100"/>
        <end position="122"/>
    </location>
</feature>
<feature type="transmembrane region" description="Helical" evidence="6">
    <location>
        <begin position="49"/>
        <end position="68"/>
    </location>
</feature>
<feature type="transmembrane region" description="Helical" evidence="6">
    <location>
        <begin position="256"/>
        <end position="275"/>
    </location>
</feature>
<evidence type="ECO:0000256" key="6">
    <source>
        <dbReference type="SAM" id="Phobius"/>
    </source>
</evidence>
<feature type="transmembrane region" description="Helical" evidence="6">
    <location>
        <begin position="162"/>
        <end position="181"/>
    </location>
</feature>
<dbReference type="GO" id="GO:0015095">
    <property type="term" value="F:magnesium ion transmembrane transporter activity"/>
    <property type="evidence" value="ECO:0007669"/>
    <property type="project" value="InterPro"/>
</dbReference>
<dbReference type="InterPro" id="IPR008521">
    <property type="entry name" value="Mg_trans_NIPA"/>
</dbReference>
<feature type="transmembrane region" description="Helical" evidence="6">
    <location>
        <begin position="223"/>
        <end position="244"/>
    </location>
</feature>
<reference evidence="8" key="1">
    <citation type="journal article" date="2017" name="Acta Aliment.">
        <title>Plant polysaccharide degrading enzyme system of Thermpbifida cellulosilytica TB100 revealed by de novo genome project data.</title>
        <authorList>
            <person name="Toth A."/>
            <person name="Baka E."/>
            <person name="Luzics S."/>
            <person name="Bata-Vidacs I."/>
            <person name="Nagy I."/>
            <person name="Balint B."/>
            <person name="Herceg R."/>
            <person name="Olasz F."/>
            <person name="Wilk T."/>
            <person name="Nagy T."/>
            <person name="Kriszt B."/>
            <person name="Nagy I."/>
            <person name="Kukolya J."/>
        </authorList>
    </citation>
    <scope>NUCLEOTIDE SEQUENCE [LARGE SCALE GENOMIC DNA]</scope>
    <source>
        <strain evidence="8">TB100</strain>
    </source>
</reference>
<dbReference type="PATRIC" id="fig|665004.4.peg.3564"/>
<feature type="transmembrane region" description="Helical" evidence="6">
    <location>
        <begin position="193"/>
        <end position="211"/>
    </location>
</feature>
<keyword evidence="8" id="KW-1185">Reference proteome</keyword>
<protein>
    <submittedName>
        <fullName evidence="7">Magnesium transporter</fullName>
    </submittedName>
</protein>
<dbReference type="RefSeq" id="WP_068758219.1">
    <property type="nucleotide sequence ID" value="NZ_KQ950185.1"/>
</dbReference>
<evidence type="ECO:0000256" key="1">
    <source>
        <dbReference type="ARBA" id="ARBA00004141"/>
    </source>
</evidence>
<dbReference type="GO" id="GO:0016020">
    <property type="term" value="C:membrane"/>
    <property type="evidence" value="ECO:0007669"/>
    <property type="project" value="UniProtKB-SubCell"/>
</dbReference>
<dbReference type="EMBL" id="LGEM01000134">
    <property type="protein sequence ID" value="KUP95292.1"/>
    <property type="molecule type" value="Genomic_DNA"/>
</dbReference>
<proteinExistence type="predicted"/>
<dbReference type="Pfam" id="PF05653">
    <property type="entry name" value="Mg_trans_NIPA"/>
    <property type="match status" value="1"/>
</dbReference>
<dbReference type="AlphaFoldDB" id="A0A147KDC2"/>
<dbReference type="InterPro" id="IPR037185">
    <property type="entry name" value="EmrE-like"/>
</dbReference>
<name>A0A147KDC2_THECS</name>
<comment type="subcellular location">
    <subcellularLocation>
        <location evidence="1">Membrane</location>
        <topology evidence="1">Multi-pass membrane protein</topology>
    </subcellularLocation>
</comment>
<dbReference type="OrthoDB" id="4571836at2"/>
<feature type="transmembrane region" description="Helical" evidence="6">
    <location>
        <begin position="128"/>
        <end position="150"/>
    </location>
</feature>
<evidence type="ECO:0000313" key="8">
    <source>
        <dbReference type="Proteomes" id="UP000074382"/>
    </source>
</evidence>
<dbReference type="SUPFAM" id="SSF103481">
    <property type="entry name" value="Multidrug resistance efflux transporter EmrE"/>
    <property type="match status" value="1"/>
</dbReference>
<evidence type="ECO:0000256" key="3">
    <source>
        <dbReference type="ARBA" id="ARBA00022989"/>
    </source>
</evidence>